<comment type="similarity">
    <text evidence="4">Belongs to the alanine racemase family.</text>
</comment>
<dbReference type="NCBIfam" id="TIGR00492">
    <property type="entry name" value="alr"/>
    <property type="match status" value="1"/>
</dbReference>
<dbReference type="EC" id="5.1.1.1" evidence="4"/>
<dbReference type="PROSITE" id="PS00395">
    <property type="entry name" value="ALANINE_RACEMASE"/>
    <property type="match status" value="1"/>
</dbReference>
<accession>A0ABN6EZZ3</accession>
<dbReference type="PANTHER" id="PTHR30511">
    <property type="entry name" value="ALANINE RACEMASE"/>
    <property type="match status" value="1"/>
</dbReference>
<feature type="binding site" evidence="4">
    <location>
        <position position="320"/>
    </location>
    <ligand>
        <name>substrate</name>
    </ligand>
</feature>
<dbReference type="HAMAP" id="MF_01201">
    <property type="entry name" value="Ala_racemase"/>
    <property type="match status" value="1"/>
</dbReference>
<comment type="cofactor">
    <cofactor evidence="1 4">
        <name>pyridoxal 5'-phosphate</name>
        <dbReference type="ChEBI" id="CHEBI:597326"/>
    </cofactor>
</comment>
<dbReference type="Pfam" id="PF00842">
    <property type="entry name" value="Ala_racemase_C"/>
    <property type="match status" value="1"/>
</dbReference>
<evidence type="ECO:0000259" key="5">
    <source>
        <dbReference type="SMART" id="SM01005"/>
    </source>
</evidence>
<comment type="catalytic activity">
    <reaction evidence="4">
        <text>L-alanine = D-alanine</text>
        <dbReference type="Rhea" id="RHEA:20249"/>
        <dbReference type="ChEBI" id="CHEBI:57416"/>
        <dbReference type="ChEBI" id="CHEBI:57972"/>
        <dbReference type="EC" id="5.1.1.1"/>
    </reaction>
</comment>
<dbReference type="InterPro" id="IPR011079">
    <property type="entry name" value="Ala_racemase_C"/>
</dbReference>
<organism evidence="6 7">
    <name type="scientific">Desulfoluna limicola</name>
    <dbReference type="NCBI Taxonomy" id="2810562"/>
    <lineage>
        <taxon>Bacteria</taxon>
        <taxon>Pseudomonadati</taxon>
        <taxon>Thermodesulfobacteriota</taxon>
        <taxon>Desulfobacteria</taxon>
        <taxon>Desulfobacterales</taxon>
        <taxon>Desulfolunaceae</taxon>
        <taxon>Desulfoluna</taxon>
    </lineage>
</organism>
<dbReference type="InterPro" id="IPR000821">
    <property type="entry name" value="Ala_racemase"/>
</dbReference>
<dbReference type="Gene3D" id="2.40.37.10">
    <property type="entry name" value="Lyase, Ornithine Decarboxylase, Chain A, domain 1"/>
    <property type="match status" value="1"/>
</dbReference>
<dbReference type="PANTHER" id="PTHR30511:SF0">
    <property type="entry name" value="ALANINE RACEMASE, CATABOLIC-RELATED"/>
    <property type="match status" value="1"/>
</dbReference>
<feature type="modified residue" description="N6-(pyridoxal phosphate)lysine" evidence="4">
    <location>
        <position position="37"/>
    </location>
</feature>
<keyword evidence="2 4" id="KW-0663">Pyridoxal phosphate</keyword>
<feature type="binding site" evidence="4">
    <location>
        <position position="135"/>
    </location>
    <ligand>
        <name>substrate</name>
    </ligand>
</feature>
<dbReference type="CDD" id="cd00430">
    <property type="entry name" value="PLPDE_III_AR"/>
    <property type="match status" value="1"/>
</dbReference>
<dbReference type="Proteomes" id="UP001320148">
    <property type="component" value="Chromosome"/>
</dbReference>
<dbReference type="PRINTS" id="PR00992">
    <property type="entry name" value="ALARACEMASE"/>
</dbReference>
<feature type="active site" description="Proton acceptor; specific for D-alanine" evidence="4">
    <location>
        <position position="37"/>
    </location>
</feature>
<feature type="active site" description="Proton acceptor; specific for L-alanine" evidence="4">
    <location>
        <position position="272"/>
    </location>
</feature>
<dbReference type="InterPro" id="IPR029066">
    <property type="entry name" value="PLP-binding_barrel"/>
</dbReference>
<evidence type="ECO:0000256" key="3">
    <source>
        <dbReference type="ARBA" id="ARBA00023235"/>
    </source>
</evidence>
<feature type="domain" description="Alanine racemase C-terminal" evidence="5">
    <location>
        <begin position="251"/>
        <end position="379"/>
    </location>
</feature>
<keyword evidence="7" id="KW-1185">Reference proteome</keyword>
<dbReference type="EMBL" id="AP024488">
    <property type="protein sequence ID" value="BCS94876.1"/>
    <property type="molecule type" value="Genomic_DNA"/>
</dbReference>
<dbReference type="InterPro" id="IPR020622">
    <property type="entry name" value="Ala_racemase_pyridoxalP-BS"/>
</dbReference>
<dbReference type="InterPro" id="IPR009006">
    <property type="entry name" value="Ala_racemase/Decarboxylase_C"/>
</dbReference>
<evidence type="ECO:0000313" key="7">
    <source>
        <dbReference type="Proteomes" id="UP001320148"/>
    </source>
</evidence>
<evidence type="ECO:0000256" key="4">
    <source>
        <dbReference type="HAMAP-Rule" id="MF_01201"/>
    </source>
</evidence>
<evidence type="ECO:0000256" key="2">
    <source>
        <dbReference type="ARBA" id="ARBA00022898"/>
    </source>
</evidence>
<evidence type="ECO:0000256" key="1">
    <source>
        <dbReference type="ARBA" id="ARBA00001933"/>
    </source>
</evidence>
<evidence type="ECO:0000313" key="6">
    <source>
        <dbReference type="EMBL" id="BCS94876.1"/>
    </source>
</evidence>
<dbReference type="Gene3D" id="3.20.20.10">
    <property type="entry name" value="Alanine racemase"/>
    <property type="match status" value="1"/>
</dbReference>
<comment type="pathway">
    <text evidence="4">Amino-acid biosynthesis; D-alanine biosynthesis; D-alanine from L-alanine: step 1/1.</text>
</comment>
<protein>
    <recommendedName>
        <fullName evidence="4">Alanine racemase</fullName>
        <ecNumber evidence="4">5.1.1.1</ecNumber>
    </recommendedName>
</protein>
<dbReference type="Pfam" id="PF01168">
    <property type="entry name" value="Ala_racemase_N"/>
    <property type="match status" value="1"/>
</dbReference>
<dbReference type="RefSeq" id="WP_236891177.1">
    <property type="nucleotide sequence ID" value="NZ_AP024488.1"/>
</dbReference>
<dbReference type="SUPFAM" id="SSF51419">
    <property type="entry name" value="PLP-binding barrel"/>
    <property type="match status" value="1"/>
</dbReference>
<proteinExistence type="inferred from homology"/>
<dbReference type="SUPFAM" id="SSF50621">
    <property type="entry name" value="Alanine racemase C-terminal domain-like"/>
    <property type="match status" value="1"/>
</dbReference>
<name>A0ABN6EZZ3_9BACT</name>
<keyword evidence="3 4" id="KW-0413">Isomerase</keyword>
<gene>
    <name evidence="6" type="ORF">DSLASN_05080</name>
</gene>
<reference evidence="6 7" key="1">
    <citation type="submission" date="2021-02" db="EMBL/GenBank/DDBJ databases">
        <title>Complete genome of Desulfoluna sp. strain ASN36.</title>
        <authorList>
            <person name="Takahashi A."/>
            <person name="Kojima H."/>
            <person name="Fukui M."/>
        </authorList>
    </citation>
    <scope>NUCLEOTIDE SEQUENCE [LARGE SCALE GENOMIC DNA]</scope>
    <source>
        <strain evidence="6 7">ASN36</strain>
    </source>
</reference>
<comment type="function">
    <text evidence="4">Catalyzes the interconversion of L-alanine and D-alanine. May also act on other amino acids.</text>
</comment>
<dbReference type="InterPro" id="IPR001608">
    <property type="entry name" value="Ala_racemase_N"/>
</dbReference>
<dbReference type="SMART" id="SM01005">
    <property type="entry name" value="Ala_racemase_C"/>
    <property type="match status" value="1"/>
</dbReference>
<sequence length="389" mass="42004">MQESQIVAEVDLSAVSHNVRALKEVIGPAVGLMAVAKSNGYGHGAIEIAKTAFESGADFIGVARFDEAMVLRQGGVTGPILIFGHTRTERARQLADHELTQTACSREYAQRLSQSAALAGKRVSVHLKLDTGMGRLGILHEHYQGDNADSHREASDEIRHIATLPGLKLTGIYTHFSASDAPENPHNNTQKELFKTCLDTLGPDAPPAHAANGAAIFFFPETRHQMVRAGSLVYGLCPPELMGIAPHLIPSMTLKTRIVQLKHIPEGFKLGYDCSWTAKRPTTIATVPLGYGDGYTRLFSNNGAMLVRGTPAPIAGKVCMDMTMLDVTDIKSVQEGDEVVIFGKQGDAELSAQHLADTIGTIPEEIIVGLTARVPRIYINREEAIRQAV</sequence>